<proteinExistence type="predicted"/>
<organism evidence="2 3">
    <name type="scientific">Pelagomonas calceolata</name>
    <dbReference type="NCBI Taxonomy" id="35677"/>
    <lineage>
        <taxon>Eukaryota</taxon>
        <taxon>Sar</taxon>
        <taxon>Stramenopiles</taxon>
        <taxon>Ochrophyta</taxon>
        <taxon>Pelagophyceae</taxon>
        <taxon>Pelagomonadales</taxon>
        <taxon>Pelagomonadaceae</taxon>
        <taxon>Pelagomonas</taxon>
    </lineage>
</organism>
<evidence type="ECO:0008006" key="4">
    <source>
        <dbReference type="Google" id="ProtNLM"/>
    </source>
</evidence>
<feature type="chain" id="PRO_5035167914" description="Photosystem II Psb31 protein domain-containing protein" evidence="1">
    <location>
        <begin position="24"/>
        <end position="223"/>
    </location>
</feature>
<reference evidence="2" key="1">
    <citation type="submission" date="2021-11" db="EMBL/GenBank/DDBJ databases">
        <authorList>
            <consortium name="Genoscope - CEA"/>
            <person name="William W."/>
        </authorList>
    </citation>
    <scope>NUCLEOTIDE SEQUENCE</scope>
</reference>
<name>A0A8J2SM56_9STRA</name>
<keyword evidence="1" id="KW-0732">Signal</keyword>
<evidence type="ECO:0000313" key="2">
    <source>
        <dbReference type="EMBL" id="CAH0374993.1"/>
    </source>
</evidence>
<comment type="caution">
    <text evidence="2">The sequence shown here is derived from an EMBL/GenBank/DDBJ whole genome shotgun (WGS) entry which is preliminary data.</text>
</comment>
<dbReference type="AlphaFoldDB" id="A0A8J2SM56"/>
<accession>A0A8J2SM56</accession>
<evidence type="ECO:0000256" key="1">
    <source>
        <dbReference type="SAM" id="SignalP"/>
    </source>
</evidence>
<feature type="signal peptide" evidence="1">
    <location>
        <begin position="1"/>
        <end position="23"/>
    </location>
</feature>
<protein>
    <recommendedName>
        <fullName evidence="4">Photosystem II Psb31 protein domain-containing protein</fullName>
    </recommendedName>
</protein>
<dbReference type="EMBL" id="CAKKNE010000004">
    <property type="protein sequence ID" value="CAH0374993.1"/>
    <property type="molecule type" value="Genomic_DNA"/>
</dbReference>
<gene>
    <name evidence="2" type="ORF">PECAL_4P23080</name>
</gene>
<sequence length="223" mass="23154">MAQATPNRWLRLLSALVLTRTLGLEPMPLRKAPTARRAVLQHTTAALLAAAAAPAYANIGGADYVIGGARLAESISSGEGQVEARLPRDQAEALARAATDYGSIGEAFAAEDGAAAQQVQAYFRNGGGYDALADSIQAVTQNKEAYPKSVRKAGGAFLAATAATLESYNTGDFEKALVQYESALTILAGYCARVGVVAGAPVAKPAKGPVTRRTYLPGPFQLM</sequence>
<keyword evidence="3" id="KW-1185">Reference proteome</keyword>
<evidence type="ECO:0000313" key="3">
    <source>
        <dbReference type="Proteomes" id="UP000789595"/>
    </source>
</evidence>
<dbReference type="Proteomes" id="UP000789595">
    <property type="component" value="Unassembled WGS sequence"/>
</dbReference>